<dbReference type="PANTHER" id="PTHR15555:SF0">
    <property type="entry name" value="ZINC FINGER HIT DOMAIN-CONTAINING PROTEIN 2"/>
    <property type="match status" value="1"/>
</dbReference>
<dbReference type="STRING" id="1314674.A0A0D7BTS1"/>
<dbReference type="Gene3D" id="3.30.60.190">
    <property type="match status" value="1"/>
</dbReference>
<sequence>MSSTEAVCTLCNRQVAKYVCPTCNVPYCSILCFRSPAHGECSEGFYRKEISQEGGANAKTEERLRMMEMLKRLEETDGLSDEDEEDELADVAARFDGIDLDDTAAIWERLSPEQRARFMATPFAALVIKPWWEDPDAPMPRLPEIPAGLSPQPTLGIALNLVAVVLAYAYTCRHLAAQQLEGEKDAPQIIARLVPFLIEPHSTFVFTTLDDVVTSLASRDVPVKSLLPDAVSILRMAVVSTLDTHPHDRSLRAMGDIYQAFTKRPRVQRKIVWYAACISACVGRGSILGRVVQQIEELAHTEKIKETELSNLDAGVTLKAT</sequence>
<dbReference type="PANTHER" id="PTHR15555">
    <property type="entry name" value="ZINC FINGER HIT DOMAIN CONTAINING PROTEIN 2 PROTEIN FON -RELATED"/>
    <property type="match status" value="1"/>
</dbReference>
<keyword evidence="1" id="KW-0863">Zinc-finger</keyword>
<evidence type="ECO:0000256" key="1">
    <source>
        <dbReference type="PROSITE-ProRule" id="PRU00453"/>
    </source>
</evidence>
<evidence type="ECO:0000259" key="2">
    <source>
        <dbReference type="PROSITE" id="PS51083"/>
    </source>
</evidence>
<keyword evidence="1" id="KW-0479">Metal-binding</keyword>
<dbReference type="SUPFAM" id="SSF144232">
    <property type="entry name" value="HIT/MYND zinc finger-like"/>
    <property type="match status" value="1"/>
</dbReference>
<dbReference type="CDD" id="cd23024">
    <property type="entry name" value="zf-HIT_ZNHIT2-3"/>
    <property type="match status" value="1"/>
</dbReference>
<evidence type="ECO:0000313" key="3">
    <source>
        <dbReference type="EMBL" id="KIY73650.1"/>
    </source>
</evidence>
<dbReference type="PROSITE" id="PS51083">
    <property type="entry name" value="ZF_HIT"/>
    <property type="match status" value="1"/>
</dbReference>
<organism evidence="3 4">
    <name type="scientific">Cylindrobasidium torrendii FP15055 ss-10</name>
    <dbReference type="NCBI Taxonomy" id="1314674"/>
    <lineage>
        <taxon>Eukaryota</taxon>
        <taxon>Fungi</taxon>
        <taxon>Dikarya</taxon>
        <taxon>Basidiomycota</taxon>
        <taxon>Agaricomycotina</taxon>
        <taxon>Agaricomycetes</taxon>
        <taxon>Agaricomycetidae</taxon>
        <taxon>Agaricales</taxon>
        <taxon>Marasmiineae</taxon>
        <taxon>Physalacriaceae</taxon>
        <taxon>Cylindrobasidium</taxon>
    </lineage>
</organism>
<proteinExistence type="predicted"/>
<dbReference type="AlphaFoldDB" id="A0A0D7BTS1"/>
<dbReference type="InterPro" id="IPR007529">
    <property type="entry name" value="Znf_HIT"/>
</dbReference>
<dbReference type="EMBL" id="KN880434">
    <property type="protein sequence ID" value="KIY73650.1"/>
    <property type="molecule type" value="Genomic_DNA"/>
</dbReference>
<keyword evidence="4" id="KW-1185">Reference proteome</keyword>
<accession>A0A0D7BTS1</accession>
<gene>
    <name evidence="3" type="ORF">CYLTODRAFT_485162</name>
</gene>
<dbReference type="GO" id="GO:0008270">
    <property type="term" value="F:zinc ion binding"/>
    <property type="evidence" value="ECO:0007669"/>
    <property type="project" value="UniProtKB-UniRule"/>
</dbReference>
<protein>
    <recommendedName>
        <fullName evidence="2">HIT-type domain-containing protein</fullName>
    </recommendedName>
</protein>
<dbReference type="Pfam" id="PF04438">
    <property type="entry name" value="zf-HIT"/>
    <property type="match status" value="1"/>
</dbReference>
<dbReference type="OrthoDB" id="18412at2759"/>
<name>A0A0D7BTS1_9AGAR</name>
<evidence type="ECO:0000313" key="4">
    <source>
        <dbReference type="Proteomes" id="UP000054007"/>
    </source>
</evidence>
<reference evidence="3 4" key="1">
    <citation type="journal article" date="2015" name="Fungal Genet. Biol.">
        <title>Evolution of novel wood decay mechanisms in Agaricales revealed by the genome sequences of Fistulina hepatica and Cylindrobasidium torrendii.</title>
        <authorList>
            <person name="Floudas D."/>
            <person name="Held B.W."/>
            <person name="Riley R."/>
            <person name="Nagy L.G."/>
            <person name="Koehler G."/>
            <person name="Ransdell A.S."/>
            <person name="Younus H."/>
            <person name="Chow J."/>
            <person name="Chiniquy J."/>
            <person name="Lipzen A."/>
            <person name="Tritt A."/>
            <person name="Sun H."/>
            <person name="Haridas S."/>
            <person name="LaButti K."/>
            <person name="Ohm R.A."/>
            <person name="Kues U."/>
            <person name="Blanchette R.A."/>
            <person name="Grigoriev I.V."/>
            <person name="Minto R.E."/>
            <person name="Hibbett D.S."/>
        </authorList>
    </citation>
    <scope>NUCLEOTIDE SEQUENCE [LARGE SCALE GENOMIC DNA]</scope>
    <source>
        <strain evidence="3 4">FP15055 ss-10</strain>
    </source>
</reference>
<keyword evidence="1" id="KW-0862">Zinc</keyword>
<dbReference type="Proteomes" id="UP000054007">
    <property type="component" value="Unassembled WGS sequence"/>
</dbReference>
<dbReference type="InterPro" id="IPR039646">
    <property type="entry name" value="ZNHIT2"/>
</dbReference>
<feature type="domain" description="HIT-type" evidence="2">
    <location>
        <begin position="8"/>
        <end position="41"/>
    </location>
</feature>